<keyword evidence="1" id="KW-0808">Transferase</keyword>
<evidence type="ECO:0000313" key="1">
    <source>
        <dbReference type="EMBL" id="SHJ52187.1"/>
    </source>
</evidence>
<dbReference type="EMBL" id="FRAA01000001">
    <property type="protein sequence ID" value="SHJ52187.1"/>
    <property type="molecule type" value="Genomic_DNA"/>
</dbReference>
<dbReference type="PROSITE" id="PS51257">
    <property type="entry name" value="PROKAR_LIPOPROTEIN"/>
    <property type="match status" value="1"/>
</dbReference>
<sequence length="423" mass="46980">MKYFILVFIVFITITSCFAQRKIEWVHGLGSDASFWYKQSQSFPGRVHSRKSFNDSNVSAFANDLKSRSTANSRKIMIGHSMGGVAIRELEKRQSNNFGGAITFGAPLDGAKIVNNLKSGTADTHFQKVEEILRKGEKAVDDAPALLKAEKFIHRHFNVPAKIALLTIGIEPLLKMLGYGGSITSSLNLKALTPNNSDLAVGSSYMTSIKGFTSSKPKVVVYGDEDSPAHVRIASSAISSGKNDNSYLGEYNALKTSFDAVADSWEPGRFCITYCKKKESIADAWKEGYNYLNSGMEADWNKLIDSYGPPEVVGYRTVRENICDDFDYGPQRRVMREAPIYDESCWVETRQPIYARPLIANDGLLNKNTQTGKDSQWTKSNTDIVRAPGVNHMEMGEHEESRAILRGALDGERGYDAFFRGNI</sequence>
<dbReference type="STRING" id="156994.SAMN04488028_101389"/>
<proteinExistence type="predicted"/>
<dbReference type="Proteomes" id="UP000184474">
    <property type="component" value="Unassembled WGS sequence"/>
</dbReference>
<dbReference type="Gene3D" id="3.40.50.1820">
    <property type="entry name" value="alpha/beta hydrolase"/>
    <property type="match status" value="1"/>
</dbReference>
<dbReference type="RefSeq" id="WP_073118925.1">
    <property type="nucleotide sequence ID" value="NZ_FRAA01000001.1"/>
</dbReference>
<protein>
    <submittedName>
        <fullName evidence="1">Lecithin:cholesterol acyltransferase</fullName>
    </submittedName>
</protein>
<dbReference type="GO" id="GO:0016746">
    <property type="term" value="F:acyltransferase activity"/>
    <property type="evidence" value="ECO:0007669"/>
    <property type="project" value="UniProtKB-KW"/>
</dbReference>
<keyword evidence="1" id="KW-0012">Acyltransferase</keyword>
<organism evidence="1 2">
    <name type="scientific">Reichenbachiella agariperforans</name>
    <dbReference type="NCBI Taxonomy" id="156994"/>
    <lineage>
        <taxon>Bacteria</taxon>
        <taxon>Pseudomonadati</taxon>
        <taxon>Bacteroidota</taxon>
        <taxon>Cytophagia</taxon>
        <taxon>Cytophagales</taxon>
        <taxon>Reichenbachiellaceae</taxon>
        <taxon>Reichenbachiella</taxon>
    </lineage>
</organism>
<dbReference type="SUPFAM" id="SSF53474">
    <property type="entry name" value="alpha/beta-Hydrolases"/>
    <property type="match status" value="1"/>
</dbReference>
<name>A0A1M6JZU2_REIAG</name>
<evidence type="ECO:0000313" key="2">
    <source>
        <dbReference type="Proteomes" id="UP000184474"/>
    </source>
</evidence>
<gene>
    <name evidence="1" type="ORF">SAMN04488028_101389</name>
</gene>
<dbReference type="InterPro" id="IPR029058">
    <property type="entry name" value="AB_hydrolase_fold"/>
</dbReference>
<reference evidence="2" key="1">
    <citation type="submission" date="2016-11" db="EMBL/GenBank/DDBJ databases">
        <authorList>
            <person name="Varghese N."/>
            <person name="Submissions S."/>
        </authorList>
    </citation>
    <scope>NUCLEOTIDE SEQUENCE [LARGE SCALE GENOMIC DNA]</scope>
    <source>
        <strain evidence="2">DSM 26134</strain>
    </source>
</reference>
<keyword evidence="2" id="KW-1185">Reference proteome</keyword>
<accession>A0A1M6JZU2</accession>
<dbReference type="AlphaFoldDB" id="A0A1M6JZU2"/>